<dbReference type="CDD" id="cd06261">
    <property type="entry name" value="TM_PBP2"/>
    <property type="match status" value="1"/>
</dbReference>
<gene>
    <name evidence="9" type="ORF">FCN18_24570</name>
</gene>
<dbReference type="Proteomes" id="UP000309992">
    <property type="component" value="Unassembled WGS sequence"/>
</dbReference>
<dbReference type="PROSITE" id="PS50928">
    <property type="entry name" value="ABC_TM1"/>
    <property type="match status" value="1"/>
</dbReference>
<keyword evidence="4 7" id="KW-0812">Transmembrane</keyword>
<feature type="transmembrane region" description="Helical" evidence="7">
    <location>
        <begin position="94"/>
        <end position="120"/>
    </location>
</feature>
<comment type="subcellular location">
    <subcellularLocation>
        <location evidence="1 7">Cell membrane</location>
        <topology evidence="1 7">Multi-pass membrane protein</topology>
    </subcellularLocation>
</comment>
<dbReference type="InterPro" id="IPR000515">
    <property type="entry name" value="MetI-like"/>
</dbReference>
<evidence type="ECO:0000256" key="4">
    <source>
        <dbReference type="ARBA" id="ARBA00022692"/>
    </source>
</evidence>
<keyword evidence="6 7" id="KW-0472">Membrane</keyword>
<evidence type="ECO:0000256" key="3">
    <source>
        <dbReference type="ARBA" id="ARBA00022475"/>
    </source>
</evidence>
<evidence type="ECO:0000256" key="5">
    <source>
        <dbReference type="ARBA" id="ARBA00022989"/>
    </source>
</evidence>
<feature type="transmembrane region" description="Helical" evidence="7">
    <location>
        <begin position="260"/>
        <end position="282"/>
    </location>
</feature>
<name>A0ABY2RZC3_9PSEU</name>
<feature type="transmembrane region" description="Helical" evidence="7">
    <location>
        <begin position="31"/>
        <end position="53"/>
    </location>
</feature>
<dbReference type="Pfam" id="PF00528">
    <property type="entry name" value="BPD_transp_1"/>
    <property type="match status" value="1"/>
</dbReference>
<dbReference type="EMBL" id="SWMS01000015">
    <property type="protein sequence ID" value="TKG66642.1"/>
    <property type="molecule type" value="Genomic_DNA"/>
</dbReference>
<organism evidence="9 10">
    <name type="scientific">Prauserella endophytica</name>
    <dbReference type="NCBI Taxonomy" id="1592324"/>
    <lineage>
        <taxon>Bacteria</taxon>
        <taxon>Bacillati</taxon>
        <taxon>Actinomycetota</taxon>
        <taxon>Actinomycetes</taxon>
        <taxon>Pseudonocardiales</taxon>
        <taxon>Pseudonocardiaceae</taxon>
        <taxon>Prauserella</taxon>
        <taxon>Prauserella coralliicola group</taxon>
    </lineage>
</organism>
<dbReference type="InterPro" id="IPR035906">
    <property type="entry name" value="MetI-like_sf"/>
</dbReference>
<accession>A0ABY2RZC3</accession>
<dbReference type="Gene3D" id="1.10.3720.10">
    <property type="entry name" value="MetI-like"/>
    <property type="match status" value="1"/>
</dbReference>
<evidence type="ECO:0000256" key="1">
    <source>
        <dbReference type="ARBA" id="ARBA00004651"/>
    </source>
</evidence>
<reference evidence="9 10" key="1">
    <citation type="journal article" date="2015" name="Antonie Van Leeuwenhoek">
        <title>Prauserella endophytica sp. nov., an endophytic actinobacterium isolated from Tamarix taklamakanensis.</title>
        <authorList>
            <person name="Liu J.M."/>
            <person name="Habden X."/>
            <person name="Guo L."/>
            <person name="Tuo L."/>
            <person name="Jiang Z.K."/>
            <person name="Liu S.W."/>
            <person name="Liu X.F."/>
            <person name="Chen L."/>
            <person name="Li R.F."/>
            <person name="Zhang Y.Q."/>
            <person name="Sun C.H."/>
        </authorList>
    </citation>
    <scope>NUCLEOTIDE SEQUENCE [LARGE SCALE GENOMIC DNA]</scope>
    <source>
        <strain evidence="9 10">CGMCC 4.7182</strain>
    </source>
</reference>
<comment type="similarity">
    <text evidence="7">Belongs to the binding-protein-dependent transport system permease family.</text>
</comment>
<evidence type="ECO:0000256" key="7">
    <source>
        <dbReference type="RuleBase" id="RU363032"/>
    </source>
</evidence>
<keyword evidence="5 7" id="KW-1133">Transmembrane helix</keyword>
<comment type="caution">
    <text evidence="9">The sequence shown here is derived from an EMBL/GenBank/DDBJ whole genome shotgun (WGS) entry which is preliminary data.</text>
</comment>
<evidence type="ECO:0000259" key="8">
    <source>
        <dbReference type="PROSITE" id="PS50928"/>
    </source>
</evidence>
<keyword evidence="2 7" id="KW-0813">Transport</keyword>
<keyword evidence="3" id="KW-1003">Cell membrane</keyword>
<evidence type="ECO:0000313" key="10">
    <source>
        <dbReference type="Proteomes" id="UP000309992"/>
    </source>
</evidence>
<evidence type="ECO:0000313" key="9">
    <source>
        <dbReference type="EMBL" id="TKG66642.1"/>
    </source>
</evidence>
<protein>
    <submittedName>
        <fullName evidence="9">ABC transporter permease</fullName>
    </submittedName>
</protein>
<dbReference type="SUPFAM" id="SSF161098">
    <property type="entry name" value="MetI-like"/>
    <property type="match status" value="1"/>
</dbReference>
<feature type="transmembrane region" description="Helical" evidence="7">
    <location>
        <begin position="141"/>
        <end position="166"/>
    </location>
</feature>
<dbReference type="PANTHER" id="PTHR43386:SF1">
    <property type="entry name" value="D,D-DIPEPTIDE TRANSPORT SYSTEM PERMEASE PROTEIN DDPC-RELATED"/>
    <property type="match status" value="1"/>
</dbReference>
<dbReference type="InterPro" id="IPR050366">
    <property type="entry name" value="BP-dependent_transpt_permease"/>
</dbReference>
<evidence type="ECO:0000256" key="6">
    <source>
        <dbReference type="ARBA" id="ARBA00023136"/>
    </source>
</evidence>
<evidence type="ECO:0000256" key="2">
    <source>
        <dbReference type="ARBA" id="ARBA00022448"/>
    </source>
</evidence>
<proteinExistence type="inferred from homology"/>
<dbReference type="PANTHER" id="PTHR43386">
    <property type="entry name" value="OLIGOPEPTIDE TRANSPORT SYSTEM PERMEASE PROTEIN APPC"/>
    <property type="match status" value="1"/>
</dbReference>
<feature type="domain" description="ABC transmembrane type-1" evidence="8">
    <location>
        <begin position="92"/>
        <end position="282"/>
    </location>
</feature>
<keyword evidence="10" id="KW-1185">Reference proteome</keyword>
<dbReference type="RefSeq" id="WP_113644451.1">
    <property type="nucleotide sequence ID" value="NZ_SWMS01000015.1"/>
</dbReference>
<sequence>MTLKLPQGRRTSDSRRYRYFPMLRTKKLGSLSIWSLLIILGAALVLLVLPALVSTSPTELGTEQPLATPSSENIFGTDQTGRDVATRVLYGARISLFVALTSALGALIAGGVLGAIAATGPKWLGTLVMRTTEIALAFPGILLAIVLAAAIGPSMSTTIIVLAIIYTPPMARVVRGAVFSEYGEDYVTAARLIGTRPVRLVGYHVGINAGVPVLVYTTLVMADAIVAEAALSFIGAGTKQPAPSWGNMIRDGQEVLESGAWWVSLFPGAAILLTVILLNRFSDAIGRRLRSR</sequence>